<feature type="transmembrane region" description="Helical" evidence="6">
    <location>
        <begin position="85"/>
        <end position="105"/>
    </location>
</feature>
<reference evidence="7 8" key="1">
    <citation type="submission" date="2019-03" db="EMBL/GenBank/DDBJ databases">
        <title>Draft genome sequence of an environmental Acinetobacter seifertii from Brazil.</title>
        <authorList>
            <person name="Furlan J.P.R."/>
            <person name="Stehling E.G."/>
        </authorList>
    </citation>
    <scope>NUCLEOTIDE SEQUENCE [LARGE SCALE GENOMIC DNA]</scope>
    <source>
        <strain evidence="7 8">SAb133</strain>
    </source>
</reference>
<dbReference type="AlphaFoldDB" id="A0A5E9PC31"/>
<feature type="transmembrane region" description="Helical" evidence="6">
    <location>
        <begin position="178"/>
        <end position="199"/>
    </location>
</feature>
<dbReference type="EMBL" id="SNSA01000009">
    <property type="protein sequence ID" value="TEU25767.1"/>
    <property type="molecule type" value="Genomic_DNA"/>
</dbReference>
<keyword evidence="2" id="KW-1003">Cell membrane</keyword>
<keyword evidence="5 6" id="KW-0472">Membrane</keyword>
<feature type="transmembrane region" description="Helical" evidence="6">
    <location>
        <begin position="297"/>
        <end position="318"/>
    </location>
</feature>
<dbReference type="PANTHER" id="PTHR30250">
    <property type="entry name" value="PST FAMILY PREDICTED COLANIC ACID TRANSPORTER"/>
    <property type="match status" value="1"/>
</dbReference>
<evidence type="ECO:0000256" key="3">
    <source>
        <dbReference type="ARBA" id="ARBA00022692"/>
    </source>
</evidence>
<feature type="transmembrane region" description="Helical" evidence="6">
    <location>
        <begin position="454"/>
        <end position="474"/>
    </location>
</feature>
<evidence type="ECO:0000256" key="5">
    <source>
        <dbReference type="ARBA" id="ARBA00023136"/>
    </source>
</evidence>
<dbReference type="Proteomes" id="UP000297445">
    <property type="component" value="Unassembled WGS sequence"/>
</dbReference>
<keyword evidence="3 6" id="KW-0812">Transmembrane</keyword>
<evidence type="ECO:0000256" key="2">
    <source>
        <dbReference type="ARBA" id="ARBA00022475"/>
    </source>
</evidence>
<feature type="transmembrane region" description="Helical" evidence="6">
    <location>
        <begin position="40"/>
        <end position="65"/>
    </location>
</feature>
<dbReference type="InterPro" id="IPR050833">
    <property type="entry name" value="Poly_Biosynth_Transport"/>
</dbReference>
<feature type="transmembrane region" description="Helical" evidence="6">
    <location>
        <begin position="7"/>
        <end position="28"/>
    </location>
</feature>
<keyword evidence="4 6" id="KW-1133">Transmembrane helix</keyword>
<evidence type="ECO:0008006" key="9">
    <source>
        <dbReference type="Google" id="ProtNLM"/>
    </source>
</evidence>
<evidence type="ECO:0000313" key="7">
    <source>
        <dbReference type="EMBL" id="TEU25767.1"/>
    </source>
</evidence>
<feature type="transmembrane region" description="Helical" evidence="6">
    <location>
        <begin position="427"/>
        <end position="448"/>
    </location>
</feature>
<feature type="transmembrane region" description="Helical" evidence="6">
    <location>
        <begin position="371"/>
        <end position="390"/>
    </location>
</feature>
<feature type="transmembrane region" description="Helical" evidence="6">
    <location>
        <begin position="338"/>
        <end position="359"/>
    </location>
</feature>
<gene>
    <name evidence="7" type="ORF">E2R16_16725</name>
</gene>
<evidence type="ECO:0000256" key="1">
    <source>
        <dbReference type="ARBA" id="ARBA00004651"/>
    </source>
</evidence>
<feature type="transmembrane region" description="Helical" evidence="6">
    <location>
        <begin position="226"/>
        <end position="251"/>
    </location>
</feature>
<proteinExistence type="predicted"/>
<feature type="transmembrane region" description="Helical" evidence="6">
    <location>
        <begin position="263"/>
        <end position="285"/>
    </location>
</feature>
<organism evidence="7 8">
    <name type="scientific">Acinetobacter seifertii</name>
    <dbReference type="NCBI Taxonomy" id="1530123"/>
    <lineage>
        <taxon>Bacteria</taxon>
        <taxon>Pseudomonadati</taxon>
        <taxon>Pseudomonadota</taxon>
        <taxon>Gammaproteobacteria</taxon>
        <taxon>Moraxellales</taxon>
        <taxon>Moraxellaceae</taxon>
        <taxon>Acinetobacter</taxon>
        <taxon>Acinetobacter calcoaceticus/baumannii complex</taxon>
    </lineage>
</organism>
<name>A0A5E9PC31_9GAMM</name>
<feature type="transmembrane region" description="Helical" evidence="6">
    <location>
        <begin position="125"/>
        <end position="144"/>
    </location>
</feature>
<protein>
    <recommendedName>
        <fullName evidence="9">Oligosaccharide flippase family protein</fullName>
    </recommendedName>
</protein>
<comment type="subcellular location">
    <subcellularLocation>
        <location evidence="1">Cell membrane</location>
        <topology evidence="1">Multi-pass membrane protein</topology>
    </subcellularLocation>
</comment>
<feature type="transmembrane region" description="Helical" evidence="6">
    <location>
        <begin position="151"/>
        <end position="172"/>
    </location>
</feature>
<sequence>MSIIKNFGFVYVRLLIVMLLSLVTSSYILQRLGADDYGLYSVVGGVVIILAFLNNAMAVTTQRYLSLYIGDTEKLIDTFKISKGIHLRIALIVLLLSETFGLYFLNHYLNFNANRLFAVNVVYQFSVFSIVLMILNVPYLSLLLVGQKVNFYALVGILEAILKFTLAYFLIFVDSDRLIAYAALLFLISLFTYSLYYFYATKTFKYIKNVGSSFDSKTAREMISFAVWNLLGVLAGLGQNVGVNVLLNIYFKPEVSASRALSLQIYNAFNTITSNAQVVYNPIIIRKYAESPEDTHGYVFIFSTLSFFMLAFVIVPVYFYLDPLLIFWLKKVPVFLEIFIKIMFFELLIASIIGPLHSLIQATGNIRNYQIVVSSLLLLNIPIGCLLYENGYSPEAIYYVSVVLVFLSFVVRLIFLRMLSLINILEYLKKVIAPILIMSSIIISINLFVDVTVITKLIVSEIIIIVFSVLMFLYNKDIRNILVSMKRAK</sequence>
<evidence type="ECO:0000313" key="8">
    <source>
        <dbReference type="Proteomes" id="UP000297445"/>
    </source>
</evidence>
<evidence type="ECO:0000256" key="6">
    <source>
        <dbReference type="SAM" id="Phobius"/>
    </source>
</evidence>
<evidence type="ECO:0000256" key="4">
    <source>
        <dbReference type="ARBA" id="ARBA00022989"/>
    </source>
</evidence>
<feature type="transmembrane region" description="Helical" evidence="6">
    <location>
        <begin position="396"/>
        <end position="415"/>
    </location>
</feature>
<dbReference type="GO" id="GO:0005886">
    <property type="term" value="C:plasma membrane"/>
    <property type="evidence" value="ECO:0007669"/>
    <property type="project" value="UniProtKB-SubCell"/>
</dbReference>
<dbReference type="PANTHER" id="PTHR30250:SF26">
    <property type="entry name" value="PSMA PROTEIN"/>
    <property type="match status" value="1"/>
</dbReference>
<accession>A0A5E9PC31</accession>
<comment type="caution">
    <text evidence="7">The sequence shown here is derived from an EMBL/GenBank/DDBJ whole genome shotgun (WGS) entry which is preliminary data.</text>
</comment>